<organism evidence="3 4">
    <name type="scientific">Sphingomonas tabacisoli</name>
    <dbReference type="NCBI Taxonomy" id="2249466"/>
    <lineage>
        <taxon>Bacteria</taxon>
        <taxon>Pseudomonadati</taxon>
        <taxon>Pseudomonadota</taxon>
        <taxon>Alphaproteobacteria</taxon>
        <taxon>Sphingomonadales</taxon>
        <taxon>Sphingomonadaceae</taxon>
        <taxon>Sphingomonas</taxon>
    </lineage>
</organism>
<feature type="domain" description="AB hydrolase-1" evidence="2">
    <location>
        <begin position="23"/>
        <end position="168"/>
    </location>
</feature>
<keyword evidence="1 3" id="KW-0378">Hydrolase</keyword>
<dbReference type="Pfam" id="PF00561">
    <property type="entry name" value="Abhydrolase_1"/>
    <property type="match status" value="1"/>
</dbReference>
<gene>
    <name evidence="3" type="ORF">ACFSCW_11680</name>
</gene>
<proteinExistence type="predicted"/>
<dbReference type="GO" id="GO:0016787">
    <property type="term" value="F:hydrolase activity"/>
    <property type="evidence" value="ECO:0007669"/>
    <property type="project" value="UniProtKB-KW"/>
</dbReference>
<dbReference type="Gene3D" id="3.40.50.1820">
    <property type="entry name" value="alpha/beta hydrolase"/>
    <property type="match status" value="2"/>
</dbReference>
<dbReference type="EMBL" id="JBHUDY010000001">
    <property type="protein sequence ID" value="MFD1612461.1"/>
    <property type="molecule type" value="Genomic_DNA"/>
</dbReference>
<evidence type="ECO:0000313" key="3">
    <source>
        <dbReference type="EMBL" id="MFD1612461.1"/>
    </source>
</evidence>
<reference evidence="4" key="1">
    <citation type="journal article" date="2019" name="Int. J. Syst. Evol. Microbiol.">
        <title>The Global Catalogue of Microorganisms (GCM) 10K type strain sequencing project: providing services to taxonomists for standard genome sequencing and annotation.</title>
        <authorList>
            <consortium name="The Broad Institute Genomics Platform"/>
            <consortium name="The Broad Institute Genome Sequencing Center for Infectious Disease"/>
            <person name="Wu L."/>
            <person name="Ma J."/>
        </authorList>
    </citation>
    <scope>NUCLEOTIDE SEQUENCE [LARGE SCALE GENOMIC DNA]</scope>
    <source>
        <strain evidence="4">CGMCC 1.16275</strain>
    </source>
</reference>
<sequence>MITRHFVQVGNRRVHYRRTGSGPPLLMAHQSPRSSAEFEPLMTRWSSHFTCIAPDTPGFGQSDPLENPAPEIEDFADAVAELLDALGLSQVGAYGLYSGATILIAAARRHPERFSAVAANGYAAFRPEERAIFGERYTSPFKPTDYGEHLTWAWNRMLEQNWFFPWYDARDQARLPSTNDDPVALHHAVMDLLASGDAYRLGYGAVLRAQHQAPGPDEPTPPVLLTAAESDPFHKHLGRLRGLPANWRVQDGTIDDATIALCLQHLKAHPAPSFASLPEAADEGFVLVEAGGFKNLIHWKGDRESDTLALHAPGRSLAVATGGGELAIDLPGHGLSGDWRSSVKPSLADWVAVIAAAVEALGAKPAVVTGDSWSALLAIDVAKRLGAGRVEARRGWLPVPEAAPKWAEQVMFDARPDRFGQYLVAAWSAIRAWHFFWPWFEASAANAIPFDPADVTPDRLRIEHLAIMRARKGRQLLTVLAQADRDALFRGAGVEIDWPLPAWARKRTDVWKPPSTR</sequence>
<dbReference type="InterPro" id="IPR029058">
    <property type="entry name" value="AB_hydrolase_fold"/>
</dbReference>
<dbReference type="SUPFAM" id="SSF53474">
    <property type="entry name" value="alpha/beta-Hydrolases"/>
    <property type="match status" value="2"/>
</dbReference>
<protein>
    <submittedName>
        <fullName evidence="3">Alpha/beta hydrolase</fullName>
    </submittedName>
</protein>
<dbReference type="PANTHER" id="PTHR43798:SF31">
    <property type="entry name" value="AB HYDROLASE SUPERFAMILY PROTEIN YCLE"/>
    <property type="match status" value="1"/>
</dbReference>
<evidence type="ECO:0000313" key="4">
    <source>
        <dbReference type="Proteomes" id="UP001597115"/>
    </source>
</evidence>
<dbReference type="RefSeq" id="WP_380889370.1">
    <property type="nucleotide sequence ID" value="NZ_JBHUDY010000001.1"/>
</dbReference>
<dbReference type="InterPro" id="IPR050266">
    <property type="entry name" value="AB_hydrolase_sf"/>
</dbReference>
<accession>A0ABW4I3D4</accession>
<keyword evidence="4" id="KW-1185">Reference proteome</keyword>
<evidence type="ECO:0000256" key="1">
    <source>
        <dbReference type="ARBA" id="ARBA00022801"/>
    </source>
</evidence>
<dbReference type="PANTHER" id="PTHR43798">
    <property type="entry name" value="MONOACYLGLYCEROL LIPASE"/>
    <property type="match status" value="1"/>
</dbReference>
<dbReference type="Proteomes" id="UP001597115">
    <property type="component" value="Unassembled WGS sequence"/>
</dbReference>
<comment type="caution">
    <text evidence="3">The sequence shown here is derived from an EMBL/GenBank/DDBJ whole genome shotgun (WGS) entry which is preliminary data.</text>
</comment>
<name>A0ABW4I3D4_9SPHN</name>
<evidence type="ECO:0000259" key="2">
    <source>
        <dbReference type="Pfam" id="PF00561"/>
    </source>
</evidence>
<dbReference type="InterPro" id="IPR000073">
    <property type="entry name" value="AB_hydrolase_1"/>
</dbReference>